<dbReference type="Proteomes" id="UP000249842">
    <property type="component" value="Unassembled WGS sequence"/>
</dbReference>
<dbReference type="RefSeq" id="WP_111455993.1">
    <property type="nucleotide sequence ID" value="NZ_QFYP01000001.1"/>
</dbReference>
<gene>
    <name evidence="2" type="ORF">DJ021_02230</name>
</gene>
<comment type="caution">
    <text evidence="2">The sequence shown here is derived from an EMBL/GenBank/DDBJ whole genome shotgun (WGS) entry which is preliminary data.</text>
</comment>
<organism evidence="2 3">
    <name type="scientific">Phenylobacterium hankyongense</name>
    <dbReference type="NCBI Taxonomy" id="1813876"/>
    <lineage>
        <taxon>Bacteria</taxon>
        <taxon>Pseudomonadati</taxon>
        <taxon>Pseudomonadota</taxon>
        <taxon>Alphaproteobacteria</taxon>
        <taxon>Caulobacterales</taxon>
        <taxon>Caulobacteraceae</taxon>
        <taxon>Phenylobacterium</taxon>
    </lineage>
</organism>
<feature type="chain" id="PRO_5016327772" evidence="1">
    <location>
        <begin position="20"/>
        <end position="188"/>
    </location>
</feature>
<feature type="signal peptide" evidence="1">
    <location>
        <begin position="1"/>
        <end position="19"/>
    </location>
</feature>
<name>A0A328AUM1_9CAUL</name>
<dbReference type="OrthoDB" id="7172192at2"/>
<dbReference type="EMBL" id="QFYP01000001">
    <property type="protein sequence ID" value="RAK58700.1"/>
    <property type="molecule type" value="Genomic_DNA"/>
</dbReference>
<evidence type="ECO:0000256" key="1">
    <source>
        <dbReference type="SAM" id="SignalP"/>
    </source>
</evidence>
<dbReference type="AlphaFoldDB" id="A0A328AUM1"/>
<keyword evidence="3" id="KW-1185">Reference proteome</keyword>
<evidence type="ECO:0000313" key="2">
    <source>
        <dbReference type="EMBL" id="RAK58700.1"/>
    </source>
</evidence>
<protein>
    <submittedName>
        <fullName evidence="2">Uncharacterized protein</fullName>
    </submittedName>
</protein>
<accession>A0A328AUM1</accession>
<sequence length="188" mass="20268">MIPLFAALALLLADQPAAAAPQAPPEASAEAGFPAGAPHDDYQFVGWCYGALRGYIDLHDQVMPEVTRIESEFRKPGTKLSDDLKVYADQERQARGDLKRFQAALTAAEKASLKPINAIGAEAVRKGRSVWNAGPEVTKARMAQEWMSWTLPARCQATADELEQRARLAGPAFQVNADPDAPSPGPTN</sequence>
<reference evidence="3" key="1">
    <citation type="submission" date="2018-05" db="EMBL/GenBank/DDBJ databases">
        <authorList>
            <person name="Li X."/>
        </authorList>
    </citation>
    <scope>NUCLEOTIDE SEQUENCE [LARGE SCALE GENOMIC DNA]</scope>
    <source>
        <strain evidence="3">HKS-05</strain>
    </source>
</reference>
<evidence type="ECO:0000313" key="3">
    <source>
        <dbReference type="Proteomes" id="UP000249842"/>
    </source>
</evidence>
<keyword evidence="1" id="KW-0732">Signal</keyword>
<proteinExistence type="predicted"/>